<dbReference type="Gene3D" id="1.10.150.60">
    <property type="entry name" value="ARID DNA-binding domain"/>
    <property type="match status" value="1"/>
</dbReference>
<dbReference type="PANTHER" id="PTHR46691">
    <property type="entry name" value="HIGH MOBILITY GROUP B PROTEIN 9"/>
    <property type="match status" value="1"/>
</dbReference>
<gene>
    <name evidence="2" type="ORF">BRARA_E01454</name>
</gene>
<dbReference type="GO" id="GO:0003677">
    <property type="term" value="F:DNA binding"/>
    <property type="evidence" value="ECO:0007669"/>
    <property type="project" value="InterPro"/>
</dbReference>
<accession>A0A397Z9R1</accession>
<dbReference type="InterPro" id="IPR001606">
    <property type="entry name" value="ARID_dom"/>
</dbReference>
<dbReference type="PROSITE" id="PS51011">
    <property type="entry name" value="ARID"/>
    <property type="match status" value="1"/>
</dbReference>
<evidence type="ECO:0000313" key="3">
    <source>
        <dbReference type="Proteomes" id="UP000264353"/>
    </source>
</evidence>
<dbReference type="EMBL" id="CM010632">
    <property type="protein sequence ID" value="RID62377.1"/>
    <property type="molecule type" value="Genomic_DNA"/>
</dbReference>
<reference evidence="2 3" key="1">
    <citation type="submission" date="2018-06" db="EMBL/GenBank/DDBJ databases">
        <title>WGS assembly of Brassica rapa FPsc.</title>
        <authorList>
            <person name="Bowman J."/>
            <person name="Kohchi T."/>
            <person name="Yamato K."/>
            <person name="Jenkins J."/>
            <person name="Shu S."/>
            <person name="Ishizaki K."/>
            <person name="Yamaoka S."/>
            <person name="Nishihama R."/>
            <person name="Nakamura Y."/>
            <person name="Berger F."/>
            <person name="Adam C."/>
            <person name="Aki S."/>
            <person name="Althoff F."/>
            <person name="Araki T."/>
            <person name="Arteaga-Vazquez M."/>
            <person name="Balasubrmanian S."/>
            <person name="Bauer D."/>
            <person name="Boehm C."/>
            <person name="Briginshaw L."/>
            <person name="Caballero-Perez J."/>
            <person name="Catarino B."/>
            <person name="Chen F."/>
            <person name="Chiyoda S."/>
            <person name="Chovatia M."/>
            <person name="Davies K."/>
            <person name="Delmans M."/>
            <person name="Demura T."/>
            <person name="Dierschke T."/>
            <person name="Dolan L."/>
            <person name="Dorantes-Acosta A."/>
            <person name="Eklund D."/>
            <person name="Florent S."/>
            <person name="Flores-Sandoval E."/>
            <person name="Fujiyama A."/>
            <person name="Fukuzawa H."/>
            <person name="Galik B."/>
            <person name="Grimanelli D."/>
            <person name="Grimwood J."/>
            <person name="Grossniklaus U."/>
            <person name="Hamada T."/>
            <person name="Haseloff J."/>
            <person name="Hetherington A."/>
            <person name="Higo A."/>
            <person name="Hirakawa Y."/>
            <person name="Hundley H."/>
            <person name="Ikeda Y."/>
            <person name="Inoue K."/>
            <person name="Inoue S."/>
            <person name="Ishida S."/>
            <person name="Jia Q."/>
            <person name="Kakita M."/>
            <person name="Kanazawa T."/>
            <person name="Kawai Y."/>
            <person name="Kawashima T."/>
            <person name="Kennedy M."/>
            <person name="Kinose K."/>
            <person name="Kinoshita T."/>
            <person name="Kohara Y."/>
            <person name="Koide E."/>
            <person name="Komatsu K."/>
            <person name="Kopischke S."/>
            <person name="Kubo M."/>
            <person name="Kyozuka J."/>
            <person name="Lagercrantz U."/>
            <person name="Lin S."/>
            <person name="Lindquist E."/>
            <person name="Lipzen A."/>
            <person name="Lu C."/>
            <person name="Luna E."/>
            <person name="Martienssen R."/>
            <person name="Minamino N."/>
            <person name="Mizutani M."/>
            <person name="Mizutani M."/>
            <person name="Mochizuki N."/>
            <person name="Monte I."/>
            <person name="Mosher R."/>
            <person name="Nagasaki H."/>
            <person name="Nakagami H."/>
            <person name="Naramoto S."/>
            <person name="Nishitani K."/>
            <person name="Ohtani M."/>
            <person name="Okamoto T."/>
            <person name="Okumura M."/>
            <person name="Phillips J."/>
            <person name="Pollak B."/>
            <person name="Reinders A."/>
            <person name="Roevekamp M."/>
            <person name="Sano R."/>
            <person name="Sawa S."/>
            <person name="Schmid M."/>
            <person name="Shirakawa M."/>
            <person name="Solano R."/>
            <person name="Spunde A."/>
            <person name="Suetsugu N."/>
            <person name="Sugano S."/>
            <person name="Sugiyama A."/>
            <person name="Sun R."/>
            <person name="Suzuki Y."/>
            <person name="Takenaka M."/>
            <person name="Takezawa D."/>
            <person name="Tomogane H."/>
            <person name="Tsuzuki M."/>
            <person name="Ueda T."/>
            <person name="Umeda M."/>
            <person name="Ward J."/>
            <person name="Watanabe Y."/>
            <person name="Yazaki K."/>
            <person name="Yokoyama R."/>
            <person name="Yoshitake Y."/>
            <person name="Yotsui I."/>
            <person name="Zachgo S."/>
            <person name="Schmutz J."/>
        </authorList>
    </citation>
    <scope>NUCLEOTIDE SEQUENCE [LARGE SCALE GENOMIC DNA]</scope>
    <source>
        <strain evidence="3">cv. B-3</strain>
    </source>
</reference>
<evidence type="ECO:0000259" key="1">
    <source>
        <dbReference type="PROSITE" id="PS51011"/>
    </source>
</evidence>
<dbReference type="InterPro" id="IPR036431">
    <property type="entry name" value="ARID_dom_sf"/>
</dbReference>
<organism evidence="2 3">
    <name type="scientific">Brassica campestris</name>
    <name type="common">Field mustard</name>
    <dbReference type="NCBI Taxonomy" id="3711"/>
    <lineage>
        <taxon>Eukaryota</taxon>
        <taxon>Viridiplantae</taxon>
        <taxon>Streptophyta</taxon>
        <taxon>Embryophyta</taxon>
        <taxon>Tracheophyta</taxon>
        <taxon>Spermatophyta</taxon>
        <taxon>Magnoliopsida</taxon>
        <taxon>eudicotyledons</taxon>
        <taxon>Gunneridae</taxon>
        <taxon>Pentapetalae</taxon>
        <taxon>rosids</taxon>
        <taxon>malvids</taxon>
        <taxon>Brassicales</taxon>
        <taxon>Brassicaceae</taxon>
        <taxon>Brassiceae</taxon>
        <taxon>Brassica</taxon>
    </lineage>
</organism>
<dbReference type="Proteomes" id="UP000264353">
    <property type="component" value="Chromosome A5"/>
</dbReference>
<dbReference type="SUPFAM" id="SSF46774">
    <property type="entry name" value="ARID-like"/>
    <property type="match status" value="1"/>
</dbReference>
<dbReference type="PANTHER" id="PTHR46691:SF10">
    <property type="entry name" value="ARID DOMAIN-CONTAINING PROTEIN"/>
    <property type="match status" value="1"/>
</dbReference>
<dbReference type="AlphaFoldDB" id="A0A397Z9R1"/>
<dbReference type="SMART" id="SM01014">
    <property type="entry name" value="ARID"/>
    <property type="match status" value="1"/>
</dbReference>
<proteinExistence type="predicted"/>
<name>A0A397Z9R1_BRACM</name>
<feature type="domain" description="ARID" evidence="1">
    <location>
        <begin position="41"/>
        <end position="132"/>
    </location>
</feature>
<sequence length="204" mass="22599">MMSTNDNSTYSQFQLVPTYGSSSDNKSDADSSGTTTYLDLIANSDLFRDKLHDLPQDSGRIVKDPNVGGEILDLHQLCIEVINRGGIEKMIRDCKCNEVIGTFNLKTEVKNAAYVLKKTYLKMLFELEHMYFFKKPMPSKLQPCTFLKGFTDGKFGNGYFVTMKTGSHEGLNTEMSESVYPIDAATAAPNGDEAGTESEAKESL</sequence>
<dbReference type="Pfam" id="PF01388">
    <property type="entry name" value="ARID"/>
    <property type="match status" value="1"/>
</dbReference>
<evidence type="ECO:0000313" key="2">
    <source>
        <dbReference type="EMBL" id="RID62377.1"/>
    </source>
</evidence>
<protein>
    <recommendedName>
        <fullName evidence="1">ARID domain-containing protein</fullName>
    </recommendedName>
</protein>
<dbReference type="SMART" id="SM00501">
    <property type="entry name" value="BRIGHT"/>
    <property type="match status" value="1"/>
</dbReference>